<evidence type="ECO:0000313" key="1">
    <source>
        <dbReference type="EMBL" id="BAV39136.1"/>
    </source>
</evidence>
<evidence type="ECO:0000313" key="2">
    <source>
        <dbReference type="Proteomes" id="UP000224877"/>
    </source>
</evidence>
<protein>
    <submittedName>
        <fullName evidence="1">Uncharacterized protein</fullName>
    </submittedName>
</protein>
<keyword evidence="2" id="KW-1185">Reference proteome</keyword>
<accession>A0A1B4XWE6</accession>
<dbReference type="EMBL" id="LC168164">
    <property type="protein sequence ID" value="BAV39136.1"/>
    <property type="molecule type" value="Genomic_DNA"/>
</dbReference>
<gene>
    <name evidence="1" type="ORF">BPT24_014</name>
</gene>
<organism evidence="1 2">
    <name type="scientific">Tenacibaculum phage pT24</name>
    <dbReference type="NCBI Taxonomy" id="1880590"/>
    <lineage>
        <taxon>Viruses</taxon>
        <taxon>Duplodnaviria</taxon>
        <taxon>Heunggongvirae</taxon>
        <taxon>Uroviricota</taxon>
        <taxon>Caudoviricetes</taxon>
        <taxon>Kungbxnavirus</taxon>
        <taxon>Kungbxnavirus pT24</taxon>
    </lineage>
</organism>
<dbReference type="Proteomes" id="UP000224877">
    <property type="component" value="Segment"/>
</dbReference>
<sequence length="115" mass="13196">MSEKIIYINDKQSENIDNCNDIALNGLNGLSYDEYVDIETPNFKSIQIGETLREDVEKQLKVTKMEDISICLPLNELYRLCETLFFDGVSTDSKSGNSAKKFSNLFKKEMEKIQL</sequence>
<reference evidence="1 2" key="1">
    <citation type="submission" date="2016-07" db="EMBL/GenBank/DDBJ databases">
        <title>Characterization of three bacteriophages infecting bacteria isolated from shrimp culture pond water.</title>
        <authorList>
            <person name="Khoa H.V."/>
        </authorList>
    </citation>
    <scope>NUCLEOTIDE SEQUENCE [LARGE SCALE GENOMIC DNA]</scope>
</reference>
<proteinExistence type="predicted"/>
<name>A0A1B4XWE6_9CAUD</name>